<dbReference type="Proteomes" id="UP000243515">
    <property type="component" value="Unassembled WGS sequence"/>
</dbReference>
<reference evidence="3 4" key="1">
    <citation type="journal article" date="2015" name="Environ. Microbiol.">
        <title>Metagenome sequence of Elaphomyces granulatus from sporocarp tissue reveals Ascomycota ectomycorrhizal fingerprints of genome expansion and a Proteobacteria-rich microbiome.</title>
        <authorList>
            <person name="Quandt C.A."/>
            <person name="Kohler A."/>
            <person name="Hesse C.N."/>
            <person name="Sharpton T.J."/>
            <person name="Martin F."/>
            <person name="Spatafora J.W."/>
        </authorList>
    </citation>
    <scope>NUCLEOTIDE SEQUENCE [LARGE SCALE GENOMIC DNA]</scope>
    <source>
        <strain evidence="3 4">OSC145934</strain>
    </source>
</reference>
<name>A0A232LQ52_9EURO</name>
<dbReference type="OrthoDB" id="4088568at2759"/>
<evidence type="ECO:0000256" key="2">
    <source>
        <dbReference type="SAM" id="MobiDB-lite"/>
    </source>
</evidence>
<feature type="compositionally biased region" description="Low complexity" evidence="2">
    <location>
        <begin position="386"/>
        <end position="400"/>
    </location>
</feature>
<feature type="region of interest" description="Disordered" evidence="2">
    <location>
        <begin position="333"/>
        <end position="429"/>
    </location>
</feature>
<proteinExistence type="predicted"/>
<protein>
    <submittedName>
        <fullName evidence="3">Uncharacterized protein</fullName>
    </submittedName>
</protein>
<feature type="region of interest" description="Disordered" evidence="2">
    <location>
        <begin position="698"/>
        <end position="740"/>
    </location>
</feature>
<evidence type="ECO:0000256" key="1">
    <source>
        <dbReference type="SAM" id="Coils"/>
    </source>
</evidence>
<gene>
    <name evidence="3" type="ORF">Egran_06294</name>
</gene>
<keyword evidence="4" id="KW-1185">Reference proteome</keyword>
<accession>A0A232LQ52</accession>
<feature type="coiled-coil region" evidence="1">
    <location>
        <begin position="76"/>
        <end position="159"/>
    </location>
</feature>
<comment type="caution">
    <text evidence="3">The sequence shown here is derived from an EMBL/GenBank/DDBJ whole genome shotgun (WGS) entry which is preliminary data.</text>
</comment>
<sequence>MDSPHDRVPAGLQPSILSFPPSTLRCCCGRPDCAYLQHSYAVLEGLEKDLATAARLGKMSLTLPPQALLHRHETYVAEAVEDRARLQVEMEILEHDNTERQAENARVVEENRGLLDQLEDLNNAVVDSDSYIRSLTEKLEKAEEEMRELAASAARASELGSQLSVMEAEQLQLHQELVLTQEDEKSAVQRWRKAECALRDLEDQLDRLESEAREEQDRHVELIQRMEQRRAVERGLDGTVRRLKVAAATDGTTAVSRFVRDILQDNASLQTGVAELREMLENSNQEVQCLREQILMHQPIPGGQDGSESLANLRLSEELGSKGRVPQEFHVHHHYHSPSSSIGSRRDKGPPGRRPKKKRPLNSAQMMQPAAGTQAPRTPMHRPQRSTSSTSTTLSRTSVTIPSASHRWSLQSPGASSLASSPQSANRSSSIFDVTDHSFDSSRPTSPESVCLSSPISVRRKKNLSDVSMRSLSGPPALMGQRFSPSAEDMQPKYKDEEHLDQTDDDFGDDMWLPPPIPEEQEDPSSGRATEAVAAEDAQVALVRAPSPVPSAQFQALRRAASHESLLSVSGMDIHTLRERPSQLLINLDPRCFARMPRRIVSPSTELSSTPPVISATTITADKVTLYNTQQKSLHSLLASVAASRGPLTGATDVVGLQDGGSNSSNQKKTAIFGRRVGGWVLGRWGVASGPILEDLGPQATASSATTPPSSIAPTRLKTDTQSLGTPRPPGVNQKGPIVGVWFPRSTPTLTEVRTLDEESLKECLNE</sequence>
<evidence type="ECO:0000313" key="4">
    <source>
        <dbReference type="Proteomes" id="UP000243515"/>
    </source>
</evidence>
<feature type="coiled-coil region" evidence="1">
    <location>
        <begin position="266"/>
        <end position="293"/>
    </location>
</feature>
<feature type="region of interest" description="Disordered" evidence="2">
    <location>
        <begin position="435"/>
        <end position="454"/>
    </location>
</feature>
<feature type="compositionally biased region" description="Basic residues" evidence="2">
    <location>
        <begin position="351"/>
        <end position="360"/>
    </location>
</feature>
<feature type="compositionally biased region" description="Basic and acidic residues" evidence="2">
    <location>
        <begin position="490"/>
        <end position="502"/>
    </location>
</feature>
<feature type="compositionally biased region" description="Low complexity" evidence="2">
    <location>
        <begin position="409"/>
        <end position="429"/>
    </location>
</feature>
<feature type="compositionally biased region" description="Low complexity" evidence="2">
    <location>
        <begin position="698"/>
        <end position="715"/>
    </location>
</feature>
<keyword evidence="1" id="KW-0175">Coiled coil</keyword>
<feature type="region of interest" description="Disordered" evidence="2">
    <location>
        <begin position="462"/>
        <end position="531"/>
    </location>
</feature>
<dbReference type="AlphaFoldDB" id="A0A232LQ52"/>
<feature type="compositionally biased region" description="Polar residues" evidence="2">
    <location>
        <begin position="441"/>
        <end position="454"/>
    </location>
</feature>
<evidence type="ECO:0000313" key="3">
    <source>
        <dbReference type="EMBL" id="OXV05937.1"/>
    </source>
</evidence>
<feature type="coiled-coil region" evidence="1">
    <location>
        <begin position="191"/>
        <end position="229"/>
    </location>
</feature>
<dbReference type="EMBL" id="NPHW01006295">
    <property type="protein sequence ID" value="OXV05937.1"/>
    <property type="molecule type" value="Genomic_DNA"/>
</dbReference>
<organism evidence="3 4">
    <name type="scientific">Elaphomyces granulatus</name>
    <dbReference type="NCBI Taxonomy" id="519963"/>
    <lineage>
        <taxon>Eukaryota</taxon>
        <taxon>Fungi</taxon>
        <taxon>Dikarya</taxon>
        <taxon>Ascomycota</taxon>
        <taxon>Pezizomycotina</taxon>
        <taxon>Eurotiomycetes</taxon>
        <taxon>Eurotiomycetidae</taxon>
        <taxon>Eurotiales</taxon>
        <taxon>Elaphomycetaceae</taxon>
        <taxon>Elaphomyces</taxon>
    </lineage>
</organism>